<evidence type="ECO:0000313" key="3">
    <source>
        <dbReference type="Proteomes" id="UP000652761"/>
    </source>
</evidence>
<feature type="region of interest" description="Disordered" evidence="1">
    <location>
        <begin position="1"/>
        <end position="20"/>
    </location>
</feature>
<reference evidence="2" key="1">
    <citation type="submission" date="2017-07" db="EMBL/GenBank/DDBJ databases">
        <title>Taro Niue Genome Assembly and Annotation.</title>
        <authorList>
            <person name="Atibalentja N."/>
            <person name="Keating K."/>
            <person name="Fields C.J."/>
        </authorList>
    </citation>
    <scope>NUCLEOTIDE SEQUENCE</scope>
    <source>
        <strain evidence="2">Niue_2</strain>
        <tissue evidence="2">Leaf</tissue>
    </source>
</reference>
<dbReference type="EMBL" id="NMUH01002846">
    <property type="protein sequence ID" value="MQM02379.1"/>
    <property type="molecule type" value="Genomic_DNA"/>
</dbReference>
<accession>A0A843VZN3</accession>
<feature type="compositionally biased region" description="Pro residues" evidence="1">
    <location>
        <begin position="75"/>
        <end position="90"/>
    </location>
</feature>
<protein>
    <submittedName>
        <fullName evidence="2">Uncharacterized protein</fullName>
    </submittedName>
</protein>
<keyword evidence="3" id="KW-1185">Reference proteome</keyword>
<organism evidence="2 3">
    <name type="scientific">Colocasia esculenta</name>
    <name type="common">Wild taro</name>
    <name type="synonym">Arum esculentum</name>
    <dbReference type="NCBI Taxonomy" id="4460"/>
    <lineage>
        <taxon>Eukaryota</taxon>
        <taxon>Viridiplantae</taxon>
        <taxon>Streptophyta</taxon>
        <taxon>Embryophyta</taxon>
        <taxon>Tracheophyta</taxon>
        <taxon>Spermatophyta</taxon>
        <taxon>Magnoliopsida</taxon>
        <taxon>Liliopsida</taxon>
        <taxon>Araceae</taxon>
        <taxon>Aroideae</taxon>
        <taxon>Colocasieae</taxon>
        <taxon>Colocasia</taxon>
    </lineage>
</organism>
<sequence>MRSRSKKNKMEKRALRGAKARILATGREEEGEAPFGQLAELNRSPIISCSGLIRPRKGSHRTLPPLYRTSLPFLPLNPTPPHARPNPPTTRPWQAGSVKPPFPD</sequence>
<evidence type="ECO:0000313" key="2">
    <source>
        <dbReference type="EMBL" id="MQM02379.1"/>
    </source>
</evidence>
<feature type="region of interest" description="Disordered" evidence="1">
    <location>
        <begin position="72"/>
        <end position="104"/>
    </location>
</feature>
<evidence type="ECO:0000256" key="1">
    <source>
        <dbReference type="SAM" id="MobiDB-lite"/>
    </source>
</evidence>
<name>A0A843VZN3_COLES</name>
<dbReference type="Proteomes" id="UP000652761">
    <property type="component" value="Unassembled WGS sequence"/>
</dbReference>
<comment type="caution">
    <text evidence="2">The sequence shown here is derived from an EMBL/GenBank/DDBJ whole genome shotgun (WGS) entry which is preliminary data.</text>
</comment>
<dbReference type="AlphaFoldDB" id="A0A843VZN3"/>
<proteinExistence type="predicted"/>
<gene>
    <name evidence="2" type="ORF">Taro_035147</name>
</gene>
<feature type="compositionally biased region" description="Basic residues" evidence="1">
    <location>
        <begin position="1"/>
        <end position="19"/>
    </location>
</feature>